<keyword evidence="16" id="KW-0594">Phospholipid biosynthesis</keyword>
<evidence type="ECO:0000256" key="9">
    <source>
        <dbReference type="ARBA" id="ARBA00022679"/>
    </source>
</evidence>
<dbReference type="KEGG" id="tpf:TPHA_0B04450"/>
<gene>
    <name evidence="19" type="primary">TPHA0B04450</name>
    <name evidence="19" type="ordered locus">TPHA_0B04450</name>
</gene>
<keyword evidence="17" id="KW-1208">Phospholipid metabolism</keyword>
<evidence type="ECO:0000256" key="7">
    <source>
        <dbReference type="ARBA" id="ARBA00018337"/>
    </source>
</evidence>
<keyword evidence="13" id="KW-0443">Lipid metabolism</keyword>
<dbReference type="EC" id="2.7.7.41" evidence="6"/>
<evidence type="ECO:0000256" key="1">
    <source>
        <dbReference type="ARBA" id="ARBA00001946"/>
    </source>
</evidence>
<dbReference type="OrthoDB" id="341477at2759"/>
<evidence type="ECO:0000256" key="17">
    <source>
        <dbReference type="ARBA" id="ARBA00023264"/>
    </source>
</evidence>
<dbReference type="GeneID" id="11535140"/>
<dbReference type="RefSeq" id="XP_003684548.1">
    <property type="nucleotide sequence ID" value="XM_003684500.1"/>
</dbReference>
<evidence type="ECO:0000313" key="20">
    <source>
        <dbReference type="Proteomes" id="UP000005666"/>
    </source>
</evidence>
<name>G8BQ33_TETPH</name>
<evidence type="ECO:0000256" key="13">
    <source>
        <dbReference type="ARBA" id="ARBA00023098"/>
    </source>
</evidence>
<keyword evidence="10" id="KW-0548">Nucleotidyltransferase</keyword>
<dbReference type="GO" id="GO:0032049">
    <property type="term" value="P:cardiolipin biosynthetic process"/>
    <property type="evidence" value="ECO:0007669"/>
    <property type="project" value="EnsemblFungi"/>
</dbReference>
<keyword evidence="9" id="KW-0808">Transferase</keyword>
<dbReference type="PIRSF" id="PIRSF028840">
    <property type="entry name" value="Mmp37"/>
    <property type="match status" value="1"/>
</dbReference>
<keyword evidence="12" id="KW-0460">Magnesium</keyword>
<dbReference type="Pfam" id="PF09139">
    <property type="entry name" value="Tam41_Mmp37"/>
    <property type="match status" value="1"/>
</dbReference>
<proteinExistence type="inferred from homology"/>
<accession>G8BQ33</accession>
<organism evidence="19 20">
    <name type="scientific">Tetrapisispora phaffii (strain ATCC 24235 / CBS 4417 / NBRC 1672 / NRRL Y-8282 / UCD 70-5)</name>
    <name type="common">Yeast</name>
    <name type="synonym">Fabospora phaffii</name>
    <dbReference type="NCBI Taxonomy" id="1071381"/>
    <lineage>
        <taxon>Eukaryota</taxon>
        <taxon>Fungi</taxon>
        <taxon>Dikarya</taxon>
        <taxon>Ascomycota</taxon>
        <taxon>Saccharomycotina</taxon>
        <taxon>Saccharomycetes</taxon>
        <taxon>Saccharomycetales</taxon>
        <taxon>Saccharomycetaceae</taxon>
        <taxon>Tetrapisispora</taxon>
    </lineage>
</organism>
<comment type="subcellular location">
    <subcellularLocation>
        <location evidence="2">Mitochondrion inner membrane</location>
        <topology evidence="2">Peripheral membrane protein</topology>
        <orientation evidence="2">Matrix side</orientation>
    </subcellularLocation>
</comment>
<dbReference type="InterPro" id="IPR015222">
    <property type="entry name" value="Tam41"/>
</dbReference>
<dbReference type="HOGENOM" id="CLU_030279_2_0_1"/>
<evidence type="ECO:0000256" key="5">
    <source>
        <dbReference type="ARBA" id="ARBA00005458"/>
    </source>
</evidence>
<dbReference type="GO" id="GO:0005759">
    <property type="term" value="C:mitochondrial matrix"/>
    <property type="evidence" value="ECO:0007669"/>
    <property type="project" value="EnsemblFungi"/>
</dbReference>
<dbReference type="Proteomes" id="UP000005666">
    <property type="component" value="Chromosome 2"/>
</dbReference>
<evidence type="ECO:0000256" key="8">
    <source>
        <dbReference type="ARBA" id="ARBA00022516"/>
    </source>
</evidence>
<keyword evidence="20" id="KW-1185">Reference proteome</keyword>
<evidence type="ECO:0000256" key="4">
    <source>
        <dbReference type="ARBA" id="ARBA00005189"/>
    </source>
</evidence>
<comment type="similarity">
    <text evidence="5">Belongs to the TAM41 family.</text>
</comment>
<dbReference type="eggNOG" id="KOG2986">
    <property type="taxonomic scope" value="Eukaryota"/>
</dbReference>
<evidence type="ECO:0000256" key="14">
    <source>
        <dbReference type="ARBA" id="ARBA00023128"/>
    </source>
</evidence>
<keyword evidence="8" id="KW-0444">Lipid biosynthesis</keyword>
<evidence type="ECO:0000256" key="10">
    <source>
        <dbReference type="ARBA" id="ARBA00022695"/>
    </source>
</evidence>
<keyword evidence="14" id="KW-0496">Mitochondrion</keyword>
<reference evidence="19 20" key="1">
    <citation type="journal article" date="2011" name="Proc. Natl. Acad. Sci. U.S.A.">
        <title>Evolutionary erosion of yeast sex chromosomes by mating-type switching accidents.</title>
        <authorList>
            <person name="Gordon J.L."/>
            <person name="Armisen D."/>
            <person name="Proux-Wera E."/>
            <person name="Oheigeartaigh S.S."/>
            <person name="Byrne K.P."/>
            <person name="Wolfe K.H."/>
        </authorList>
    </citation>
    <scope>NUCLEOTIDE SEQUENCE [LARGE SCALE GENOMIC DNA]</scope>
    <source>
        <strain evidence="20">ATCC 24235 / CBS 4417 / NBRC 1672 / NRRL Y-8282 / UCD 70-5</strain>
    </source>
</reference>
<dbReference type="AlphaFoldDB" id="G8BQ33"/>
<evidence type="ECO:0000256" key="3">
    <source>
        <dbReference type="ARBA" id="ARBA00005119"/>
    </source>
</evidence>
<evidence type="ECO:0000256" key="15">
    <source>
        <dbReference type="ARBA" id="ARBA00023136"/>
    </source>
</evidence>
<keyword evidence="15" id="KW-0472">Membrane</keyword>
<dbReference type="STRING" id="1071381.G8BQ33"/>
<evidence type="ECO:0000256" key="2">
    <source>
        <dbReference type="ARBA" id="ARBA00004443"/>
    </source>
</evidence>
<comment type="pathway">
    <text evidence="3">Phospholipid metabolism; CDP-diacylglycerol biosynthesis; CDP-diacylglycerol from sn-glycerol 3-phosphate: step 3/3.</text>
</comment>
<evidence type="ECO:0000256" key="18">
    <source>
        <dbReference type="ARBA" id="ARBA00029893"/>
    </source>
</evidence>
<dbReference type="PANTHER" id="PTHR13619">
    <property type="entry name" value="PHOSPHATIDATE CYTIDYLYLTRANSFERASE, MITOCHONDRIAL"/>
    <property type="match status" value="1"/>
</dbReference>
<dbReference type="UniPathway" id="UPA00557">
    <property type="reaction ID" value="UER00614"/>
</dbReference>
<dbReference type="EMBL" id="HE612857">
    <property type="protein sequence ID" value="CCE62114.1"/>
    <property type="molecule type" value="Genomic_DNA"/>
</dbReference>
<sequence length="393" mass="44617">MLSTGKALFPKKSLRYLCVGHKAVKFRPLSSSSNTNGDDKDSSQRTDDVILQETPSRSKNHQSPKSVLKDPKDDLFFLEKGIKKSNELTSSFTNYMYKFNKLPPNYGSNQFLTIDGGLQKELIGILNNFEAPVRYAFGYGSGVFQQSGYGLEDKKPQIDLIFGVTHPIHFHSLNMRQNPDHYSSMRYFGSHFVSKFEDLGSGIYFNPYAKINGHDVKYGIVSMEILLKDLATWNTFYLAGRLQKPVKILKNNLTVQYWNQLNLRASATLAKHLTMSKNNGVFDETKFYEEIAGLSYLGDVRYMLGGENPNKVKNIVSKNLSNFKKYYEPIYKDVVQNDSTYLPKGYTPENALAKLQKKIFLNSGIQTIKGIFTAGLTKSIQYAWAKKLKSLKN</sequence>
<protein>
    <recommendedName>
        <fullName evidence="7">Phosphatidate cytidylyltransferase, mitochondrial</fullName>
        <ecNumber evidence="6">2.7.7.41</ecNumber>
    </recommendedName>
    <alternativeName>
        <fullName evidence="18">CDP-diacylglycerol synthase</fullName>
    </alternativeName>
</protein>
<comment type="cofactor">
    <cofactor evidence="1">
        <name>Mg(2+)</name>
        <dbReference type="ChEBI" id="CHEBI:18420"/>
    </cofactor>
</comment>
<comment type="pathway">
    <text evidence="4">Lipid metabolism.</text>
</comment>
<dbReference type="OMA" id="LNMRQNP"/>
<evidence type="ECO:0000313" key="19">
    <source>
        <dbReference type="EMBL" id="CCE62114.1"/>
    </source>
</evidence>
<evidence type="ECO:0000256" key="16">
    <source>
        <dbReference type="ARBA" id="ARBA00023209"/>
    </source>
</evidence>
<dbReference type="GO" id="GO:0005743">
    <property type="term" value="C:mitochondrial inner membrane"/>
    <property type="evidence" value="ECO:0007669"/>
    <property type="project" value="UniProtKB-SubCell"/>
</dbReference>
<evidence type="ECO:0000256" key="12">
    <source>
        <dbReference type="ARBA" id="ARBA00022842"/>
    </source>
</evidence>
<evidence type="ECO:0000256" key="6">
    <source>
        <dbReference type="ARBA" id="ARBA00012487"/>
    </source>
</evidence>
<dbReference type="PANTHER" id="PTHR13619:SF0">
    <property type="entry name" value="PHOSPHATIDATE CYTIDYLYLTRANSFERASE, MITOCHONDRIAL"/>
    <property type="match status" value="1"/>
</dbReference>
<keyword evidence="11" id="KW-0999">Mitochondrion inner membrane</keyword>
<dbReference type="GO" id="GO:0004605">
    <property type="term" value="F:phosphatidate cytidylyltransferase activity"/>
    <property type="evidence" value="ECO:0007669"/>
    <property type="project" value="UniProtKB-EC"/>
</dbReference>
<evidence type="ECO:0000256" key="11">
    <source>
        <dbReference type="ARBA" id="ARBA00022792"/>
    </source>
</evidence>
<dbReference type="GO" id="GO:0016024">
    <property type="term" value="P:CDP-diacylglycerol biosynthetic process"/>
    <property type="evidence" value="ECO:0007669"/>
    <property type="project" value="UniProtKB-UniPathway"/>
</dbReference>